<name>A0A250DLZ0_9BURK</name>
<dbReference type="Proteomes" id="UP000217154">
    <property type="component" value="Chromosome"/>
</dbReference>
<protein>
    <submittedName>
        <fullName evidence="1">Uncharacterized protein</fullName>
    </submittedName>
</protein>
<sequence length="181" mass="19773">MAIDTSNTEPVSIIPGDTLKWARRLVDYPASAGWALSYELLNATHRYEISASADGDVFRVVVSAQATQGYAPGAYDWRARVTNAQEVYTVGTGRLTVAPSFGAAGDVRSHARRTLDAIEAVLEGRATSATAEYEINGRRLKYIPLIELHAMRSKYLREVAAEEGKRGPRGVSGRIMVRFGQ</sequence>
<organism evidence="1 2">
    <name type="scientific">Variovorax boronicumulans</name>
    <dbReference type="NCBI Taxonomy" id="436515"/>
    <lineage>
        <taxon>Bacteria</taxon>
        <taxon>Pseudomonadati</taxon>
        <taxon>Pseudomonadota</taxon>
        <taxon>Betaproteobacteria</taxon>
        <taxon>Burkholderiales</taxon>
        <taxon>Comamonadaceae</taxon>
        <taxon>Variovorax</taxon>
    </lineage>
</organism>
<reference evidence="1 2" key="1">
    <citation type="submission" date="2017-09" db="EMBL/GenBank/DDBJ databases">
        <title>The diverse metabolic capabilities of V. boronicumulans make it an excellent choice for continued studies on novel biodegradation.</title>
        <authorList>
            <person name="Sun S."/>
        </authorList>
    </citation>
    <scope>NUCLEOTIDE SEQUENCE [LARGE SCALE GENOMIC DNA]</scope>
    <source>
        <strain evidence="1 2">J1</strain>
    </source>
</reference>
<gene>
    <name evidence="1" type="ORF">CKY39_20605</name>
</gene>
<dbReference type="KEGG" id="vbo:CKY39_20605"/>
<evidence type="ECO:0000313" key="1">
    <source>
        <dbReference type="EMBL" id="ATA55350.1"/>
    </source>
</evidence>
<evidence type="ECO:0000313" key="2">
    <source>
        <dbReference type="Proteomes" id="UP000217154"/>
    </source>
</evidence>
<proteinExistence type="predicted"/>
<dbReference type="AlphaFoldDB" id="A0A250DLZ0"/>
<dbReference type="EMBL" id="CP023284">
    <property type="protein sequence ID" value="ATA55350.1"/>
    <property type="molecule type" value="Genomic_DNA"/>
</dbReference>
<dbReference type="RefSeq" id="WP_095745723.1">
    <property type="nucleotide sequence ID" value="NZ_CP023284.1"/>
</dbReference>
<accession>A0A250DLZ0</accession>